<feature type="domain" description="N-(5'phosphoribosyl) anthranilate isomerase (PRAI)" evidence="9">
    <location>
        <begin position="8"/>
        <end position="195"/>
    </location>
</feature>
<dbReference type="SUPFAM" id="SSF51366">
    <property type="entry name" value="Ribulose-phoshate binding barrel"/>
    <property type="match status" value="1"/>
</dbReference>
<dbReference type="PANTHER" id="PTHR42894:SF1">
    <property type="entry name" value="N-(5'-PHOSPHORIBOSYL)ANTHRANILATE ISOMERASE"/>
    <property type="match status" value="1"/>
</dbReference>
<organism evidence="10 11">
    <name type="scientific">Emticicia soli</name>
    <dbReference type="NCBI Taxonomy" id="2027878"/>
    <lineage>
        <taxon>Bacteria</taxon>
        <taxon>Pseudomonadati</taxon>
        <taxon>Bacteroidota</taxon>
        <taxon>Cytophagia</taxon>
        <taxon>Cytophagales</taxon>
        <taxon>Leadbetterellaceae</taxon>
        <taxon>Emticicia</taxon>
    </lineage>
</organism>
<evidence type="ECO:0000256" key="4">
    <source>
        <dbReference type="ARBA" id="ARBA00022272"/>
    </source>
</evidence>
<dbReference type="PANTHER" id="PTHR42894">
    <property type="entry name" value="N-(5'-PHOSPHORIBOSYL)ANTHRANILATE ISOMERASE"/>
    <property type="match status" value="1"/>
</dbReference>
<evidence type="ECO:0000313" key="10">
    <source>
        <dbReference type="EMBL" id="MFD2521861.1"/>
    </source>
</evidence>
<keyword evidence="5" id="KW-0028">Amino-acid biosynthesis</keyword>
<evidence type="ECO:0000256" key="7">
    <source>
        <dbReference type="ARBA" id="ARBA00023141"/>
    </source>
</evidence>
<sequence>MALETLVKVSNITNLSDARYCAGMGVELVGFVMDKFSDDYTPPEKLKEIKSWLAGVQIVGETDASDYDEIAALLQSYEIDILQISDPTLLPKINTLGKPIILKLDAESTYLEDYLKNYNTFVEYFLIDGKELSDFFLYHLKEYAADSAVILGFGITPENVHQLLAETPIKGIALKGSHEIRPGYKDYEELSDILEQLDVD</sequence>
<accession>A0ABW5J730</accession>
<dbReference type="EC" id="5.3.1.24" evidence="3"/>
<dbReference type="InterPro" id="IPR001240">
    <property type="entry name" value="PRAI_dom"/>
</dbReference>
<comment type="caution">
    <text evidence="10">The sequence shown here is derived from an EMBL/GenBank/DDBJ whole genome shotgun (WGS) entry which is preliminary data.</text>
</comment>
<dbReference type="InterPro" id="IPR011060">
    <property type="entry name" value="RibuloseP-bd_barrel"/>
</dbReference>
<evidence type="ECO:0000256" key="5">
    <source>
        <dbReference type="ARBA" id="ARBA00022605"/>
    </source>
</evidence>
<dbReference type="Proteomes" id="UP001597510">
    <property type="component" value="Unassembled WGS sequence"/>
</dbReference>
<protein>
    <recommendedName>
        <fullName evidence="4">N-(5'-phosphoribosyl)anthranilate isomerase</fullName>
        <ecNumber evidence="3">5.3.1.24</ecNumber>
    </recommendedName>
</protein>
<dbReference type="GO" id="GO:0016853">
    <property type="term" value="F:isomerase activity"/>
    <property type="evidence" value="ECO:0007669"/>
    <property type="project" value="UniProtKB-KW"/>
</dbReference>
<name>A0ABW5J730_9BACT</name>
<keyword evidence="6" id="KW-0822">Tryptophan biosynthesis</keyword>
<dbReference type="Gene3D" id="3.20.20.70">
    <property type="entry name" value="Aldolase class I"/>
    <property type="match status" value="1"/>
</dbReference>
<evidence type="ECO:0000256" key="3">
    <source>
        <dbReference type="ARBA" id="ARBA00012572"/>
    </source>
</evidence>
<evidence type="ECO:0000256" key="8">
    <source>
        <dbReference type="ARBA" id="ARBA00023235"/>
    </source>
</evidence>
<dbReference type="EMBL" id="JBHULC010000011">
    <property type="protein sequence ID" value="MFD2521861.1"/>
    <property type="molecule type" value="Genomic_DNA"/>
</dbReference>
<evidence type="ECO:0000256" key="6">
    <source>
        <dbReference type="ARBA" id="ARBA00022822"/>
    </source>
</evidence>
<dbReference type="InterPro" id="IPR044643">
    <property type="entry name" value="TrpF_fam"/>
</dbReference>
<evidence type="ECO:0000313" key="11">
    <source>
        <dbReference type="Proteomes" id="UP001597510"/>
    </source>
</evidence>
<evidence type="ECO:0000259" key="9">
    <source>
        <dbReference type="Pfam" id="PF00697"/>
    </source>
</evidence>
<comment type="catalytic activity">
    <reaction evidence="1">
        <text>N-(5-phospho-beta-D-ribosyl)anthranilate = 1-(2-carboxyphenylamino)-1-deoxy-D-ribulose 5-phosphate</text>
        <dbReference type="Rhea" id="RHEA:21540"/>
        <dbReference type="ChEBI" id="CHEBI:18277"/>
        <dbReference type="ChEBI" id="CHEBI:58613"/>
        <dbReference type="EC" id="5.3.1.24"/>
    </reaction>
</comment>
<gene>
    <name evidence="10" type="ORF">ACFSR2_13265</name>
</gene>
<proteinExistence type="predicted"/>
<evidence type="ECO:0000256" key="1">
    <source>
        <dbReference type="ARBA" id="ARBA00001164"/>
    </source>
</evidence>
<evidence type="ECO:0000256" key="2">
    <source>
        <dbReference type="ARBA" id="ARBA00004664"/>
    </source>
</evidence>
<keyword evidence="7" id="KW-0057">Aromatic amino acid biosynthesis</keyword>
<comment type="pathway">
    <text evidence="2">Amino-acid biosynthesis; L-tryptophan biosynthesis; L-tryptophan from chorismate: step 3/5.</text>
</comment>
<keyword evidence="11" id="KW-1185">Reference proteome</keyword>
<dbReference type="RefSeq" id="WP_340236136.1">
    <property type="nucleotide sequence ID" value="NZ_JBBEWC010000005.1"/>
</dbReference>
<reference evidence="11" key="1">
    <citation type="journal article" date="2019" name="Int. J. Syst. Evol. Microbiol.">
        <title>The Global Catalogue of Microorganisms (GCM) 10K type strain sequencing project: providing services to taxonomists for standard genome sequencing and annotation.</title>
        <authorList>
            <consortium name="The Broad Institute Genomics Platform"/>
            <consortium name="The Broad Institute Genome Sequencing Center for Infectious Disease"/>
            <person name="Wu L."/>
            <person name="Ma J."/>
        </authorList>
    </citation>
    <scope>NUCLEOTIDE SEQUENCE [LARGE SCALE GENOMIC DNA]</scope>
    <source>
        <strain evidence="11">KCTC 52344</strain>
    </source>
</reference>
<keyword evidence="8 10" id="KW-0413">Isomerase</keyword>
<dbReference type="InterPro" id="IPR013785">
    <property type="entry name" value="Aldolase_TIM"/>
</dbReference>
<dbReference type="Pfam" id="PF00697">
    <property type="entry name" value="PRAI"/>
    <property type="match status" value="1"/>
</dbReference>